<dbReference type="Proteomes" id="UP000005753">
    <property type="component" value="Chromosome"/>
</dbReference>
<keyword evidence="2" id="KW-1185">Reference proteome</keyword>
<name>I5ART9_EUBC6</name>
<evidence type="ECO:0000313" key="2">
    <source>
        <dbReference type="Proteomes" id="UP000005753"/>
    </source>
</evidence>
<dbReference type="eggNOG" id="ENOG50347KN">
    <property type="taxonomic scope" value="Bacteria"/>
</dbReference>
<dbReference type="EMBL" id="CM001487">
    <property type="protein sequence ID" value="EIM56512.1"/>
    <property type="molecule type" value="Genomic_DNA"/>
</dbReference>
<dbReference type="OrthoDB" id="1734300at2"/>
<sequence>MKKDSIQPVSKVQAVTAVKGSNSENLNIEDIAILVWRRYNIIKEIKKLTDDLGEACDRQDQISMDLILQMRQDQLEFCAGNWETLMLLGEKDSHSAAVMRHLLRSDPETEEPRSEEERQIFDIRRKMHAIIEEIKQKDKMINIRTARGESYYTKLEEKSV</sequence>
<dbReference type="HOGENOM" id="CLU_139683_1_0_9"/>
<protein>
    <recommendedName>
        <fullName evidence="3">FlgN protein</fullName>
    </recommendedName>
</protein>
<dbReference type="AlphaFoldDB" id="I5ART9"/>
<organism evidence="1 2">
    <name type="scientific">Eubacterium cellulosolvens (strain ATCC 43171 / JCM 9499 / 6)</name>
    <name type="common">Cillobacterium cellulosolvens</name>
    <dbReference type="NCBI Taxonomy" id="633697"/>
    <lineage>
        <taxon>Bacteria</taxon>
        <taxon>Bacillati</taxon>
        <taxon>Bacillota</taxon>
        <taxon>Clostridia</taxon>
        <taxon>Eubacteriales</taxon>
        <taxon>Eubacteriaceae</taxon>
        <taxon>Eubacterium</taxon>
    </lineage>
</organism>
<accession>I5ART9</accession>
<evidence type="ECO:0000313" key="1">
    <source>
        <dbReference type="EMBL" id="EIM56512.1"/>
    </source>
</evidence>
<reference evidence="1 2" key="2">
    <citation type="submission" date="2012-02" db="EMBL/GenBank/DDBJ databases">
        <title>Improved High-Quality Draft sequence of Eubacterium cellulosolvens 6.</title>
        <authorList>
            <consortium name="US DOE Joint Genome Institute"/>
            <person name="Lucas S."/>
            <person name="Han J."/>
            <person name="Lapidus A."/>
            <person name="Cheng J.-F."/>
            <person name="Goodwin L."/>
            <person name="Pitluck S."/>
            <person name="Peters L."/>
            <person name="Mikhailova N."/>
            <person name="Gu W."/>
            <person name="Detter J.C."/>
            <person name="Han C."/>
            <person name="Tapia R."/>
            <person name="Land M."/>
            <person name="Hauser L."/>
            <person name="Kyrpides N."/>
            <person name="Ivanova N."/>
            <person name="Pagani I."/>
            <person name="Johnson E."/>
            <person name="Mukhopadhyay B."/>
            <person name="Anderson I."/>
            <person name="Woyke T."/>
        </authorList>
    </citation>
    <scope>NUCLEOTIDE SEQUENCE [LARGE SCALE GENOMIC DNA]</scope>
    <source>
        <strain evidence="1 2">6</strain>
    </source>
</reference>
<dbReference type="STRING" id="633697.EubceDRAFT1_0673"/>
<gene>
    <name evidence="1" type="ORF">EubceDRAFT1_0673</name>
</gene>
<evidence type="ECO:0008006" key="3">
    <source>
        <dbReference type="Google" id="ProtNLM"/>
    </source>
</evidence>
<proteinExistence type="predicted"/>
<reference evidence="1 2" key="1">
    <citation type="submission" date="2010-08" db="EMBL/GenBank/DDBJ databases">
        <authorList>
            <consortium name="US DOE Joint Genome Institute (JGI-PGF)"/>
            <person name="Lucas S."/>
            <person name="Copeland A."/>
            <person name="Lapidus A."/>
            <person name="Cheng J.-F."/>
            <person name="Bruce D."/>
            <person name="Goodwin L."/>
            <person name="Pitluck S."/>
            <person name="Land M.L."/>
            <person name="Hauser L."/>
            <person name="Chang Y.-J."/>
            <person name="Anderson I.J."/>
            <person name="Johnson E."/>
            <person name="Mulhopadhyay B."/>
            <person name="Kyrpides N."/>
            <person name="Woyke T.J."/>
        </authorList>
    </citation>
    <scope>NUCLEOTIDE SEQUENCE [LARGE SCALE GENOMIC DNA]</scope>
    <source>
        <strain evidence="1 2">6</strain>
    </source>
</reference>